<evidence type="ECO:0000256" key="1">
    <source>
        <dbReference type="SAM" id="MobiDB-lite"/>
    </source>
</evidence>
<comment type="caution">
    <text evidence="4">The sequence shown here is derived from an EMBL/GenBank/DDBJ whole genome shotgun (WGS) entry which is preliminary data.</text>
</comment>
<protein>
    <submittedName>
        <fullName evidence="4">MCE family protein</fullName>
    </submittedName>
</protein>
<feature type="region of interest" description="Disordered" evidence="1">
    <location>
        <begin position="301"/>
        <end position="321"/>
    </location>
</feature>
<reference evidence="4 5" key="1">
    <citation type="submission" date="2019-10" db="EMBL/GenBank/DDBJ databases">
        <title>Glaciimonas soli sp. nov., a psychrophilic bacterium isolated from the forest soil of a high elevation mountain in Taiwan.</title>
        <authorList>
            <person name="Wang L.-T."/>
            <person name="Shieh W.Y."/>
        </authorList>
    </citation>
    <scope>NUCLEOTIDE SEQUENCE [LARGE SCALE GENOMIC DNA]</scope>
    <source>
        <strain evidence="4 5">GS1</strain>
    </source>
</reference>
<dbReference type="Pfam" id="PF02470">
    <property type="entry name" value="MlaD"/>
    <property type="match status" value="1"/>
</dbReference>
<keyword evidence="2" id="KW-1133">Transmembrane helix</keyword>
<dbReference type="PANTHER" id="PTHR36698:SF2">
    <property type="entry name" value="MCE_MLAD DOMAIN-CONTAINING PROTEIN"/>
    <property type="match status" value="1"/>
</dbReference>
<keyword evidence="2" id="KW-0472">Membrane</keyword>
<evidence type="ECO:0000313" key="5">
    <source>
        <dbReference type="Proteomes" id="UP000451565"/>
    </source>
</evidence>
<feature type="domain" description="Mce/MlaD" evidence="3">
    <location>
        <begin position="45"/>
        <end position="112"/>
    </location>
</feature>
<keyword evidence="5" id="KW-1185">Reference proteome</keyword>
<name>A0A843YNN0_9BURK</name>
<evidence type="ECO:0000256" key="2">
    <source>
        <dbReference type="SAM" id="Phobius"/>
    </source>
</evidence>
<evidence type="ECO:0000259" key="3">
    <source>
        <dbReference type="Pfam" id="PF02470"/>
    </source>
</evidence>
<feature type="transmembrane region" description="Helical" evidence="2">
    <location>
        <begin position="7"/>
        <end position="28"/>
    </location>
</feature>
<gene>
    <name evidence="4" type="ORF">GEV47_07775</name>
</gene>
<keyword evidence="2" id="KW-0812">Transmembrane</keyword>
<dbReference type="PANTHER" id="PTHR36698">
    <property type="entry name" value="BLL5892 PROTEIN"/>
    <property type="match status" value="1"/>
</dbReference>
<dbReference type="OrthoDB" id="5294672at2"/>
<dbReference type="RefSeq" id="WP_153234164.1">
    <property type="nucleotide sequence ID" value="NZ_WINI01000003.1"/>
</dbReference>
<dbReference type="InterPro" id="IPR003399">
    <property type="entry name" value="Mce/MlaD"/>
</dbReference>
<organism evidence="4 5">
    <name type="scientific">Glaciimonas soli</name>
    <dbReference type="NCBI Taxonomy" id="2590999"/>
    <lineage>
        <taxon>Bacteria</taxon>
        <taxon>Pseudomonadati</taxon>
        <taxon>Pseudomonadota</taxon>
        <taxon>Betaproteobacteria</taxon>
        <taxon>Burkholderiales</taxon>
        <taxon>Oxalobacteraceae</taxon>
        <taxon>Glaciimonas</taxon>
    </lineage>
</organism>
<dbReference type="Proteomes" id="UP000451565">
    <property type="component" value="Unassembled WGS sequence"/>
</dbReference>
<evidence type="ECO:0000313" key="4">
    <source>
        <dbReference type="EMBL" id="MQR00580.1"/>
    </source>
</evidence>
<proteinExistence type="predicted"/>
<sequence>MENKAHALMAGLFTIVLLAAAILGVMWFNSDRVVRVPYDIATKLSVPGLNAQADVRYRGLDVGKVDSIKFDPSTPGQVLIRLKVNPDTPMTHSTYGTLGYQGVTGIAYVQLDDDGTQPTRLVSSLNKVARIELRPSLFDNLQSKGAAILASAETTVAKLNNFLDPENQKTMVAAFSDVSKTANEFQTIPHQMQPTLDKLPAMTDQLNKALASIDVLSKSVAALSQNLQAPNGTIAQLNGVINHVGTVAENAGSAVDNVQFETLPKISGAVSEVRTTMRGVNQAVDNFNQQPQSLIFGTKGLPPGPGEAGFAAPAATSTPAK</sequence>
<accession>A0A843YNN0</accession>
<dbReference type="AlphaFoldDB" id="A0A843YNN0"/>
<dbReference type="EMBL" id="WINI01000003">
    <property type="protein sequence ID" value="MQR00580.1"/>
    <property type="molecule type" value="Genomic_DNA"/>
</dbReference>